<dbReference type="EMBL" id="JAINUF010000009">
    <property type="protein sequence ID" value="KAJ8349415.1"/>
    <property type="molecule type" value="Genomic_DNA"/>
</dbReference>
<dbReference type="OrthoDB" id="8932594at2759"/>
<reference evidence="1" key="1">
    <citation type="journal article" date="2023" name="Science">
        <title>Genome structures resolve the early diversification of teleost fishes.</title>
        <authorList>
            <person name="Parey E."/>
            <person name="Louis A."/>
            <person name="Montfort J."/>
            <person name="Bouchez O."/>
            <person name="Roques C."/>
            <person name="Iampietro C."/>
            <person name="Lluch J."/>
            <person name="Castinel A."/>
            <person name="Donnadieu C."/>
            <person name="Desvignes T."/>
            <person name="Floi Bucao C."/>
            <person name="Jouanno E."/>
            <person name="Wen M."/>
            <person name="Mejri S."/>
            <person name="Dirks R."/>
            <person name="Jansen H."/>
            <person name="Henkel C."/>
            <person name="Chen W.J."/>
            <person name="Zahm M."/>
            <person name="Cabau C."/>
            <person name="Klopp C."/>
            <person name="Thompson A.W."/>
            <person name="Robinson-Rechavi M."/>
            <person name="Braasch I."/>
            <person name="Lecointre G."/>
            <person name="Bobe J."/>
            <person name="Postlethwait J.H."/>
            <person name="Berthelot C."/>
            <person name="Roest Crollius H."/>
            <person name="Guiguen Y."/>
        </authorList>
    </citation>
    <scope>NUCLEOTIDE SEQUENCE</scope>
    <source>
        <strain evidence="1">WJC10195</strain>
    </source>
</reference>
<keyword evidence="2" id="KW-1185">Reference proteome</keyword>
<proteinExistence type="predicted"/>
<protein>
    <submittedName>
        <fullName evidence="1">Uncharacterized protein</fullName>
    </submittedName>
</protein>
<gene>
    <name evidence="1" type="ORF">SKAU_G00245450</name>
</gene>
<name>A0A9Q1IRC6_SYNKA</name>
<dbReference type="PANTHER" id="PTHR47331">
    <property type="entry name" value="PHD-TYPE DOMAIN-CONTAINING PROTEIN"/>
    <property type="match status" value="1"/>
</dbReference>
<dbReference type="PANTHER" id="PTHR47331:SF6">
    <property type="entry name" value="DOUBLECORTIN DOMAIN-CONTAINING PROTEIN"/>
    <property type="match status" value="1"/>
</dbReference>
<accession>A0A9Q1IRC6</accession>
<evidence type="ECO:0000313" key="2">
    <source>
        <dbReference type="Proteomes" id="UP001152622"/>
    </source>
</evidence>
<organism evidence="1 2">
    <name type="scientific">Synaphobranchus kaupii</name>
    <name type="common">Kaup's arrowtooth eel</name>
    <dbReference type="NCBI Taxonomy" id="118154"/>
    <lineage>
        <taxon>Eukaryota</taxon>
        <taxon>Metazoa</taxon>
        <taxon>Chordata</taxon>
        <taxon>Craniata</taxon>
        <taxon>Vertebrata</taxon>
        <taxon>Euteleostomi</taxon>
        <taxon>Actinopterygii</taxon>
        <taxon>Neopterygii</taxon>
        <taxon>Teleostei</taxon>
        <taxon>Anguilliformes</taxon>
        <taxon>Synaphobranchidae</taxon>
        <taxon>Synaphobranchus</taxon>
    </lineage>
</organism>
<evidence type="ECO:0000313" key="1">
    <source>
        <dbReference type="EMBL" id="KAJ8349415.1"/>
    </source>
</evidence>
<dbReference type="Proteomes" id="UP001152622">
    <property type="component" value="Chromosome 9"/>
</dbReference>
<dbReference type="AlphaFoldDB" id="A0A9Q1IRC6"/>
<comment type="caution">
    <text evidence="1">The sequence shown here is derived from an EMBL/GenBank/DDBJ whole genome shotgun (WGS) entry which is preliminary data.</text>
</comment>
<sequence>MLPTLIECNHMPDDRSEIPTPVAAQHHTHLKSIAHKIPQLDPEAQILLLLGRDILQVHKVREQRNGPHSAPYAQRLDLGWVVIVKEKFSTKAPHCSSLPGLAHDPPVLDDCSFGSTIFERTKDDDKVGLSIEDRLFLELMDKEMFMDNTNSWVAPLPFRSPRRRLPNNREQALSRLTTLRRTLERKPELNSHFNLDFDDNSASIQCSLGLSWDLKRDIFTHLQSGGYREVLHT</sequence>